<keyword evidence="2" id="KW-1185">Reference proteome</keyword>
<dbReference type="KEGG" id="rga:RGR602_CH03409"/>
<organism evidence="1 2">
    <name type="scientific">Rhizobium gallicum bv. gallicum R602sp</name>
    <dbReference type="NCBI Taxonomy" id="1041138"/>
    <lineage>
        <taxon>Bacteria</taxon>
        <taxon>Pseudomonadati</taxon>
        <taxon>Pseudomonadota</taxon>
        <taxon>Alphaproteobacteria</taxon>
        <taxon>Hyphomicrobiales</taxon>
        <taxon>Rhizobiaceae</taxon>
        <taxon>Rhizobium/Agrobacterium group</taxon>
        <taxon>Rhizobium</taxon>
    </lineage>
</organism>
<accession>A0A0B4X897</accession>
<dbReference type="EMBL" id="CP006877">
    <property type="protein sequence ID" value="AJD42717.1"/>
    <property type="molecule type" value="Genomic_DNA"/>
</dbReference>
<dbReference type="Proteomes" id="UP000031368">
    <property type="component" value="Chromosome"/>
</dbReference>
<evidence type="ECO:0000313" key="1">
    <source>
        <dbReference type="EMBL" id="AJD42717.1"/>
    </source>
</evidence>
<gene>
    <name evidence="1" type="ORF">RGR602_CH03409</name>
</gene>
<evidence type="ECO:0000313" key="2">
    <source>
        <dbReference type="Proteomes" id="UP000031368"/>
    </source>
</evidence>
<protein>
    <submittedName>
        <fullName evidence="1">Uncharacterized protein</fullName>
    </submittedName>
</protein>
<reference evidence="1 2" key="1">
    <citation type="submission" date="2013-11" db="EMBL/GenBank/DDBJ databases">
        <title>Complete genome sequence of Rhizobium gallicum bv. gallicum R602.</title>
        <authorList>
            <person name="Bustos P."/>
            <person name="Santamaria R.I."/>
            <person name="Lozano L."/>
            <person name="Acosta J.L."/>
            <person name="Ormeno-Orrillo E."/>
            <person name="Rogel M.A."/>
            <person name="Romero D."/>
            <person name="Cevallos M.A."/>
            <person name="Martinez-Romero E."/>
            <person name="Gonzalez V."/>
        </authorList>
    </citation>
    <scope>NUCLEOTIDE SEQUENCE [LARGE SCALE GENOMIC DNA]</scope>
    <source>
        <strain evidence="1 2">R602</strain>
    </source>
</reference>
<dbReference type="HOGENOM" id="CLU_3011156_0_0_5"/>
<dbReference type="AlphaFoldDB" id="A0A0B4X897"/>
<name>A0A0B4X897_9HYPH</name>
<sequence length="56" mass="6125">MIRGRFFAAYCLSLNPGGSDVRTCRGAREYMGTETIEKATAALEAMGFPFPTQSVF</sequence>
<proteinExistence type="predicted"/>